<feature type="domain" description="C2H2-type" evidence="9">
    <location>
        <begin position="228"/>
        <end position="255"/>
    </location>
</feature>
<feature type="region of interest" description="Disordered" evidence="8">
    <location>
        <begin position="573"/>
        <end position="598"/>
    </location>
</feature>
<feature type="compositionally biased region" description="Polar residues" evidence="8">
    <location>
        <begin position="388"/>
        <end position="399"/>
    </location>
</feature>
<dbReference type="PANTHER" id="PTHR24379">
    <property type="entry name" value="KRAB AND ZINC FINGER DOMAIN-CONTAINING"/>
    <property type="match status" value="1"/>
</dbReference>
<dbReference type="InterPro" id="IPR036236">
    <property type="entry name" value="Znf_C2H2_sf"/>
</dbReference>
<gene>
    <name evidence="10" type="ORF">PIBRA_LOCUS9062</name>
</gene>
<evidence type="ECO:0000259" key="9">
    <source>
        <dbReference type="PROSITE" id="PS50157"/>
    </source>
</evidence>
<evidence type="ECO:0000256" key="2">
    <source>
        <dbReference type="ARBA" id="ARBA00022723"/>
    </source>
</evidence>
<keyword evidence="5" id="KW-0862">Zinc</keyword>
<dbReference type="PROSITE" id="PS00028">
    <property type="entry name" value="ZINC_FINGER_C2H2_1"/>
    <property type="match status" value="9"/>
</dbReference>
<dbReference type="PROSITE" id="PS50157">
    <property type="entry name" value="ZINC_FINGER_C2H2_2"/>
    <property type="match status" value="8"/>
</dbReference>
<dbReference type="AlphaFoldDB" id="A0A9P0XF65"/>
<protein>
    <recommendedName>
        <fullName evidence="9">C2H2-type domain-containing protein</fullName>
    </recommendedName>
</protein>
<dbReference type="OrthoDB" id="3176202at2759"/>
<dbReference type="FunFam" id="3.30.160.60:FF:000340">
    <property type="entry name" value="zinc finger protein 473 isoform X1"/>
    <property type="match status" value="1"/>
</dbReference>
<dbReference type="SUPFAM" id="SSF57667">
    <property type="entry name" value="beta-beta-alpha zinc fingers"/>
    <property type="match status" value="5"/>
</dbReference>
<dbReference type="GO" id="GO:0000977">
    <property type="term" value="F:RNA polymerase II transcription regulatory region sequence-specific DNA binding"/>
    <property type="evidence" value="ECO:0007669"/>
    <property type="project" value="TreeGrafter"/>
</dbReference>
<keyword evidence="3" id="KW-0677">Repeat</keyword>
<dbReference type="Gene3D" id="3.30.160.60">
    <property type="entry name" value="Classic Zinc Finger"/>
    <property type="match status" value="7"/>
</dbReference>
<feature type="domain" description="C2H2-type" evidence="9">
    <location>
        <begin position="428"/>
        <end position="455"/>
    </location>
</feature>
<dbReference type="Proteomes" id="UP001152562">
    <property type="component" value="Unassembled WGS sequence"/>
</dbReference>
<evidence type="ECO:0000256" key="6">
    <source>
        <dbReference type="ARBA" id="ARBA00023242"/>
    </source>
</evidence>
<comment type="caution">
    <text evidence="10">The sequence shown here is derived from an EMBL/GenBank/DDBJ whole genome shotgun (WGS) entry which is preliminary data.</text>
</comment>
<feature type="compositionally biased region" description="Acidic residues" evidence="8">
    <location>
        <begin position="587"/>
        <end position="598"/>
    </location>
</feature>
<dbReference type="GO" id="GO:0005634">
    <property type="term" value="C:nucleus"/>
    <property type="evidence" value="ECO:0007669"/>
    <property type="project" value="UniProtKB-SubCell"/>
</dbReference>
<accession>A0A9P0XF65</accession>
<proteinExistence type="predicted"/>
<evidence type="ECO:0000256" key="4">
    <source>
        <dbReference type="ARBA" id="ARBA00022771"/>
    </source>
</evidence>
<evidence type="ECO:0000313" key="11">
    <source>
        <dbReference type="Proteomes" id="UP001152562"/>
    </source>
</evidence>
<feature type="region of interest" description="Disordered" evidence="8">
    <location>
        <begin position="484"/>
        <end position="516"/>
    </location>
</feature>
<dbReference type="GO" id="GO:0000981">
    <property type="term" value="F:DNA-binding transcription factor activity, RNA polymerase II-specific"/>
    <property type="evidence" value="ECO:0007669"/>
    <property type="project" value="TreeGrafter"/>
</dbReference>
<feature type="domain" description="C2H2-type" evidence="9">
    <location>
        <begin position="93"/>
        <end position="120"/>
    </location>
</feature>
<dbReference type="FunFam" id="3.30.160.60:FF:000065">
    <property type="entry name" value="B-cell CLL/lymphoma 6, member B"/>
    <property type="match status" value="1"/>
</dbReference>
<dbReference type="FunFam" id="3.30.160.60:FF:000145">
    <property type="entry name" value="Zinc finger protein 574"/>
    <property type="match status" value="1"/>
</dbReference>
<keyword evidence="11" id="KW-1185">Reference proteome</keyword>
<keyword evidence="6" id="KW-0539">Nucleus</keyword>
<sequence length="598" mass="69244">MDSSSKVEDMELMLKRSLLSRSKLATITKDLEGVTRYICVVCNVQYDDKEELEVHLCSHFKEYRFLCSICGTGLKRREHLDRHMQGHMEVRPYSCEECGKAFKRREHLNIHKSIHKGVKTLQCSLCSKCFYRKDHLQKHIQTHNKHFLEQNIIPMSDQELSIKEEIEDDFEDITPIITSVSGNVTDPDASMESEEYGSDQQQSMDETSMDHSEEHTVTLDHAKNARPFVCNVCGKSYKRKDHLKIHSWAHAKKEVICKLCGKEFHMEEQMLVHVNMVHLKSHETASLSHLQTLLGNDIEVEILNNEHLVPRKVKEERAHECPICHRKFKRKQHLKVHANVHLKKKRTYFCNVCHEGFHDDTDHANHVCPGLVKNEPEEGDDEYEIEQNGHSSYEQTSPNGDARKENYPHDLLEVVVEEAVIPSPQRVFVCKYCGKAFRRKDHYKIHLHIHTGHKSFFCPTCDKGFYRKDHLQKHMIVHAKSKLKLPTKSQKSAQELRPPPPFDGPLRQQSGPKKKIPDLLPIAIKKEETKKIAERKDFLPEITIHAPSSAKIRVPLQIKVPYQMVMSMDNGEQRAVTVDPTHPQAPEEVDTEENILPD</sequence>
<dbReference type="InterPro" id="IPR013087">
    <property type="entry name" value="Znf_C2H2_type"/>
</dbReference>
<dbReference type="PANTHER" id="PTHR24379:SF127">
    <property type="entry name" value="BLOODY FINGERS-RELATED"/>
    <property type="match status" value="1"/>
</dbReference>
<dbReference type="GO" id="GO:0008270">
    <property type="term" value="F:zinc ion binding"/>
    <property type="evidence" value="ECO:0007669"/>
    <property type="project" value="UniProtKB-KW"/>
</dbReference>
<dbReference type="Pfam" id="PF00096">
    <property type="entry name" value="zf-C2H2"/>
    <property type="match status" value="7"/>
</dbReference>
<evidence type="ECO:0000256" key="3">
    <source>
        <dbReference type="ARBA" id="ARBA00022737"/>
    </source>
</evidence>
<feature type="domain" description="C2H2-type" evidence="9">
    <location>
        <begin position="456"/>
        <end position="483"/>
    </location>
</feature>
<comment type="subcellular location">
    <subcellularLocation>
        <location evidence="1">Nucleus</location>
    </subcellularLocation>
</comment>
<name>A0A9P0XF65_PIEBR</name>
<feature type="domain" description="C2H2-type" evidence="9">
    <location>
        <begin position="255"/>
        <end position="283"/>
    </location>
</feature>
<dbReference type="EMBL" id="CALOZG010000029">
    <property type="protein sequence ID" value="CAH4032695.1"/>
    <property type="molecule type" value="Genomic_DNA"/>
</dbReference>
<feature type="region of interest" description="Disordered" evidence="8">
    <location>
        <begin position="181"/>
        <end position="210"/>
    </location>
</feature>
<organism evidence="10 11">
    <name type="scientific">Pieris brassicae</name>
    <name type="common">White butterfly</name>
    <name type="synonym">Large white butterfly</name>
    <dbReference type="NCBI Taxonomy" id="7116"/>
    <lineage>
        <taxon>Eukaryota</taxon>
        <taxon>Metazoa</taxon>
        <taxon>Ecdysozoa</taxon>
        <taxon>Arthropoda</taxon>
        <taxon>Hexapoda</taxon>
        <taxon>Insecta</taxon>
        <taxon>Pterygota</taxon>
        <taxon>Neoptera</taxon>
        <taxon>Endopterygota</taxon>
        <taxon>Lepidoptera</taxon>
        <taxon>Glossata</taxon>
        <taxon>Ditrysia</taxon>
        <taxon>Papilionoidea</taxon>
        <taxon>Pieridae</taxon>
        <taxon>Pierinae</taxon>
        <taxon>Pieris</taxon>
    </lineage>
</organism>
<feature type="region of interest" description="Disordered" evidence="8">
    <location>
        <begin position="378"/>
        <end position="405"/>
    </location>
</feature>
<evidence type="ECO:0000256" key="1">
    <source>
        <dbReference type="ARBA" id="ARBA00004123"/>
    </source>
</evidence>
<keyword evidence="4 7" id="KW-0863">Zinc-finger</keyword>
<evidence type="ECO:0000256" key="7">
    <source>
        <dbReference type="PROSITE-ProRule" id="PRU00042"/>
    </source>
</evidence>
<keyword evidence="2" id="KW-0479">Metal-binding</keyword>
<dbReference type="FunFam" id="3.30.160.60:FF:000100">
    <property type="entry name" value="Zinc finger 45-like"/>
    <property type="match status" value="1"/>
</dbReference>
<feature type="domain" description="C2H2-type" evidence="9">
    <location>
        <begin position="65"/>
        <end position="92"/>
    </location>
</feature>
<feature type="domain" description="C2H2-type" evidence="9">
    <location>
        <begin position="121"/>
        <end position="143"/>
    </location>
</feature>
<evidence type="ECO:0000313" key="10">
    <source>
        <dbReference type="EMBL" id="CAH4032695.1"/>
    </source>
</evidence>
<feature type="domain" description="C2H2-type" evidence="9">
    <location>
        <begin position="319"/>
        <end position="346"/>
    </location>
</feature>
<evidence type="ECO:0000256" key="8">
    <source>
        <dbReference type="SAM" id="MobiDB-lite"/>
    </source>
</evidence>
<reference evidence="10" key="1">
    <citation type="submission" date="2022-05" db="EMBL/GenBank/DDBJ databases">
        <authorList>
            <person name="Okamura Y."/>
        </authorList>
    </citation>
    <scope>NUCLEOTIDE SEQUENCE</scope>
</reference>
<evidence type="ECO:0000256" key="5">
    <source>
        <dbReference type="ARBA" id="ARBA00022833"/>
    </source>
</evidence>
<dbReference type="SMART" id="SM00355">
    <property type="entry name" value="ZnF_C2H2"/>
    <property type="match status" value="9"/>
</dbReference>